<comment type="subcellular location">
    <subcellularLocation>
        <location evidence="2">Nucleus</location>
    </subcellularLocation>
</comment>
<accession>A0A9P6KGZ7</accession>
<dbReference type="PANTHER" id="PTHR23195">
    <property type="entry name" value="YEATS DOMAIN"/>
    <property type="match status" value="1"/>
</dbReference>
<dbReference type="GO" id="GO:0000785">
    <property type="term" value="C:chromatin"/>
    <property type="evidence" value="ECO:0007669"/>
    <property type="project" value="UniProtKB-ARBA"/>
</dbReference>
<evidence type="ECO:0000256" key="1">
    <source>
        <dbReference type="ARBA" id="ARBA00023242"/>
    </source>
</evidence>
<dbReference type="GO" id="GO:0005634">
    <property type="term" value="C:nucleus"/>
    <property type="evidence" value="ECO:0007669"/>
    <property type="project" value="UniProtKB-SubCell"/>
</dbReference>
<dbReference type="InterPro" id="IPR055129">
    <property type="entry name" value="YEATS_dom"/>
</dbReference>
<evidence type="ECO:0000256" key="2">
    <source>
        <dbReference type="PROSITE-ProRule" id="PRU00376"/>
    </source>
</evidence>
<dbReference type="Proteomes" id="UP000780801">
    <property type="component" value="Unassembled WGS sequence"/>
</dbReference>
<dbReference type="Gene3D" id="2.60.40.1970">
    <property type="entry name" value="YEATS domain"/>
    <property type="match status" value="1"/>
</dbReference>
<dbReference type="PROSITE" id="PS51037">
    <property type="entry name" value="YEATS"/>
    <property type="match status" value="1"/>
</dbReference>
<evidence type="ECO:0000313" key="5">
    <source>
        <dbReference type="EMBL" id="KAF9584591.1"/>
    </source>
</evidence>
<reference evidence="5" key="1">
    <citation type="journal article" date="2020" name="Fungal Divers.">
        <title>Resolving the Mortierellaceae phylogeny through synthesis of multi-gene phylogenetics and phylogenomics.</title>
        <authorList>
            <person name="Vandepol N."/>
            <person name="Liber J."/>
            <person name="Desiro A."/>
            <person name="Na H."/>
            <person name="Kennedy M."/>
            <person name="Barry K."/>
            <person name="Grigoriev I.V."/>
            <person name="Miller A.N."/>
            <person name="O'Donnell K."/>
            <person name="Stajich J.E."/>
            <person name="Bonito G."/>
        </authorList>
    </citation>
    <scope>NUCLEOTIDE SEQUENCE</scope>
    <source>
        <strain evidence="5">KOD1015</strain>
    </source>
</reference>
<dbReference type="InterPro" id="IPR038704">
    <property type="entry name" value="YEAST_sf"/>
</dbReference>
<evidence type="ECO:0000259" key="4">
    <source>
        <dbReference type="PROSITE" id="PS51037"/>
    </source>
</evidence>
<feature type="domain" description="YEATS" evidence="4">
    <location>
        <begin position="1"/>
        <end position="119"/>
    </location>
</feature>
<dbReference type="AlphaFoldDB" id="A0A9P6KGZ7"/>
<dbReference type="InterPro" id="IPR005033">
    <property type="entry name" value="YEATS"/>
</dbReference>
<keyword evidence="6" id="KW-1185">Reference proteome</keyword>
<evidence type="ECO:0000313" key="6">
    <source>
        <dbReference type="Proteomes" id="UP000780801"/>
    </source>
</evidence>
<dbReference type="GO" id="GO:0006355">
    <property type="term" value="P:regulation of DNA-templated transcription"/>
    <property type="evidence" value="ECO:0007669"/>
    <property type="project" value="InterPro"/>
</dbReference>
<evidence type="ECO:0000256" key="3">
    <source>
        <dbReference type="SAM" id="MobiDB-lite"/>
    </source>
</evidence>
<comment type="caution">
    <text evidence="5">The sequence shown here is derived from an EMBL/GenBank/DDBJ whole genome shotgun (WGS) entry which is preliminary data.</text>
</comment>
<feature type="region of interest" description="Disordered" evidence="3">
    <location>
        <begin position="160"/>
        <end position="180"/>
    </location>
</feature>
<feature type="compositionally biased region" description="Basic and acidic residues" evidence="3">
    <location>
        <begin position="160"/>
        <end position="169"/>
    </location>
</feature>
<proteinExistence type="predicted"/>
<feature type="non-terminal residue" evidence="5">
    <location>
        <position position="1"/>
    </location>
</feature>
<dbReference type="Pfam" id="PF03366">
    <property type="entry name" value="YEATS"/>
    <property type="match status" value="1"/>
</dbReference>
<dbReference type="OrthoDB" id="1741717at2759"/>
<protein>
    <recommendedName>
        <fullName evidence="4">YEATS domain-containing protein</fullName>
    </recommendedName>
</protein>
<dbReference type="CDD" id="cd16905">
    <property type="entry name" value="YEATS_Taf14_like"/>
    <property type="match status" value="1"/>
</dbReference>
<dbReference type="EMBL" id="JAABOA010000376">
    <property type="protein sequence ID" value="KAF9584591.1"/>
    <property type="molecule type" value="Genomic_DNA"/>
</dbReference>
<gene>
    <name evidence="5" type="ORF">BGW38_005906</name>
</gene>
<organism evidence="5 6">
    <name type="scientific">Lunasporangiospora selenospora</name>
    <dbReference type="NCBI Taxonomy" id="979761"/>
    <lineage>
        <taxon>Eukaryota</taxon>
        <taxon>Fungi</taxon>
        <taxon>Fungi incertae sedis</taxon>
        <taxon>Mucoromycota</taxon>
        <taxon>Mortierellomycotina</taxon>
        <taxon>Mortierellomycetes</taxon>
        <taxon>Mortierellales</taxon>
        <taxon>Mortierellaceae</taxon>
        <taxon>Lunasporangiospora</taxon>
    </lineage>
</organism>
<keyword evidence="1 2" id="KW-0539">Nucleus</keyword>
<name>A0A9P6KGZ7_9FUNG</name>
<sequence length="253" mass="28852">SILKEIKINGHHIRKWKITIQGVNANGDDEALPYVDYVEYILHQTFDHPVRKVTEYPFVLQEKGWGEFDMKIMLYFTDKSVSPTVLDHDLNFRQTHYTVSHNLTFKSDVKPGFLKLLTSRPASISEGDTSYDSTAGDGLTHKRRRDAVFLKEKSKRIRDYRSSDDESHADSSAGAGSGDEWGDKVDLHQLAMKFQMLRTDDLVELVNLVKANQTSEMYIKEDGEAGEYQIDLNTLGSGLLATLWQFCVRKLDS</sequence>